<dbReference type="Pfam" id="PF01471">
    <property type="entry name" value="PG_binding_1"/>
    <property type="match status" value="1"/>
</dbReference>
<dbReference type="EMBL" id="CP039396">
    <property type="protein sequence ID" value="QCD42705.1"/>
    <property type="molecule type" value="Genomic_DNA"/>
</dbReference>
<dbReference type="PANTHER" id="PTHR11022">
    <property type="entry name" value="PEPTIDOGLYCAN RECOGNITION PROTEIN"/>
    <property type="match status" value="1"/>
</dbReference>
<organism evidence="4 5">
    <name type="scientific">Duncaniella dubosii</name>
    <dbReference type="NCBI Taxonomy" id="2518971"/>
    <lineage>
        <taxon>Bacteria</taxon>
        <taxon>Pseudomonadati</taxon>
        <taxon>Bacteroidota</taxon>
        <taxon>Bacteroidia</taxon>
        <taxon>Bacteroidales</taxon>
        <taxon>Muribaculaceae</taxon>
        <taxon>Duncaniella</taxon>
    </lineage>
</organism>
<reference evidence="5" key="1">
    <citation type="submission" date="2019-02" db="EMBL/GenBank/DDBJ databases">
        <title>Isolation and identification of novel species under the genus Muribaculum.</title>
        <authorList>
            <person name="Miyake S."/>
            <person name="Ding Y."/>
            <person name="Low A."/>
            <person name="Soh M."/>
            <person name="Seedorf H."/>
        </authorList>
    </citation>
    <scope>NUCLEOTIDE SEQUENCE [LARGE SCALE GENOMIC DNA]</scope>
    <source>
        <strain evidence="5">H5</strain>
    </source>
</reference>
<protein>
    <recommendedName>
        <fullName evidence="6">N-acetylmuramoyl-L-alanine amidase</fullName>
    </recommendedName>
</protein>
<evidence type="ECO:0000256" key="1">
    <source>
        <dbReference type="ARBA" id="ARBA00007553"/>
    </source>
</evidence>
<dbReference type="SUPFAM" id="SSF55846">
    <property type="entry name" value="N-acetylmuramoyl-L-alanine amidase-like"/>
    <property type="match status" value="1"/>
</dbReference>
<dbReference type="InterPro" id="IPR006619">
    <property type="entry name" value="PGRP_domain_met/bac"/>
</dbReference>
<sequence>MKTIKKGSRGQEVKHLQTYLHLMADGIFGPLTEEAVKEFQKNHGLTADGIVGTKTWAVIEADEAKGVSSIAKSKRNIKEIIIHCSDTPEGKDFTVADIRAWHKARNFSDVGYHYVIYRDGSIHLGRDIDIAGAHCTNHNTISIGICYIGGREVGSTKPKDTRTAEQKKALLKLLKDLKKLYPNATIHGHKEFANKACPCFEVKKEYSNL</sequence>
<dbReference type="SMART" id="SM00701">
    <property type="entry name" value="PGRP"/>
    <property type="match status" value="1"/>
</dbReference>
<dbReference type="Proteomes" id="UP000297149">
    <property type="component" value="Chromosome"/>
</dbReference>
<dbReference type="SUPFAM" id="SSF47090">
    <property type="entry name" value="PGBD-like"/>
    <property type="match status" value="1"/>
</dbReference>
<evidence type="ECO:0000259" key="2">
    <source>
        <dbReference type="SMART" id="SM00644"/>
    </source>
</evidence>
<dbReference type="KEGG" id="ddb:E7747_10705"/>
<proteinExistence type="inferred from homology"/>
<dbReference type="GO" id="GO:0009253">
    <property type="term" value="P:peptidoglycan catabolic process"/>
    <property type="evidence" value="ECO:0007669"/>
    <property type="project" value="InterPro"/>
</dbReference>
<dbReference type="GO" id="GO:0008270">
    <property type="term" value="F:zinc ion binding"/>
    <property type="evidence" value="ECO:0007669"/>
    <property type="project" value="InterPro"/>
</dbReference>
<dbReference type="Pfam" id="PF01510">
    <property type="entry name" value="Amidase_2"/>
    <property type="match status" value="1"/>
</dbReference>
<accession>A0A4P7W5I7</accession>
<name>A0A4P7W5I7_9BACT</name>
<dbReference type="Gene3D" id="3.40.80.10">
    <property type="entry name" value="Peptidoglycan recognition protein-like"/>
    <property type="match status" value="1"/>
</dbReference>
<gene>
    <name evidence="4" type="ORF">E7747_10705</name>
</gene>
<dbReference type="InterPro" id="IPR036366">
    <property type="entry name" value="PGBDSf"/>
</dbReference>
<dbReference type="InterPro" id="IPR002502">
    <property type="entry name" value="Amidase_domain"/>
</dbReference>
<dbReference type="GO" id="GO:0008745">
    <property type="term" value="F:N-acetylmuramoyl-L-alanine amidase activity"/>
    <property type="evidence" value="ECO:0007669"/>
    <property type="project" value="InterPro"/>
</dbReference>
<feature type="domain" description="Peptidoglycan recognition protein family" evidence="3">
    <location>
        <begin position="51"/>
        <end position="193"/>
    </location>
</feature>
<evidence type="ECO:0000313" key="4">
    <source>
        <dbReference type="EMBL" id="QCD42705.1"/>
    </source>
</evidence>
<evidence type="ECO:0000313" key="5">
    <source>
        <dbReference type="Proteomes" id="UP000297149"/>
    </source>
</evidence>
<dbReference type="PANTHER" id="PTHR11022:SF41">
    <property type="entry name" value="PEPTIDOGLYCAN-RECOGNITION PROTEIN LC-RELATED"/>
    <property type="match status" value="1"/>
</dbReference>
<dbReference type="Gene3D" id="1.10.101.10">
    <property type="entry name" value="PGBD-like superfamily/PGBD"/>
    <property type="match status" value="1"/>
</dbReference>
<dbReference type="InterPro" id="IPR036365">
    <property type="entry name" value="PGBD-like_sf"/>
</dbReference>
<evidence type="ECO:0000259" key="3">
    <source>
        <dbReference type="SMART" id="SM00701"/>
    </source>
</evidence>
<dbReference type="AlphaFoldDB" id="A0A4P7W5I7"/>
<feature type="domain" description="N-acetylmuramoyl-L-alanine amidase" evidence="2">
    <location>
        <begin position="68"/>
        <end position="199"/>
    </location>
</feature>
<comment type="similarity">
    <text evidence="1">Belongs to the N-acetylmuramoyl-L-alanine amidase 2 family.</text>
</comment>
<dbReference type="SMART" id="SM00644">
    <property type="entry name" value="Ami_2"/>
    <property type="match status" value="1"/>
</dbReference>
<evidence type="ECO:0008006" key="6">
    <source>
        <dbReference type="Google" id="ProtNLM"/>
    </source>
</evidence>
<dbReference type="InterPro" id="IPR015510">
    <property type="entry name" value="PGRP"/>
</dbReference>
<dbReference type="InterPro" id="IPR002477">
    <property type="entry name" value="Peptidoglycan-bd-like"/>
</dbReference>
<keyword evidence="5" id="KW-1185">Reference proteome</keyword>
<dbReference type="InterPro" id="IPR036505">
    <property type="entry name" value="Amidase/PGRP_sf"/>
</dbReference>
<dbReference type="CDD" id="cd06583">
    <property type="entry name" value="PGRP"/>
    <property type="match status" value="1"/>
</dbReference>